<proteinExistence type="predicted"/>
<accession>U4VAN7</accession>
<protein>
    <submittedName>
        <fullName evidence="1">Uncharacterized protein</fullName>
    </submittedName>
</protein>
<evidence type="ECO:0000313" key="1">
    <source>
        <dbReference type="EMBL" id="ERL99770.1"/>
    </source>
</evidence>
<evidence type="ECO:0000313" key="2">
    <source>
        <dbReference type="Proteomes" id="UP000016842"/>
    </source>
</evidence>
<organism evidence="1 2">
    <name type="scientific">Brucella intermedia 229E</name>
    <dbReference type="NCBI Taxonomy" id="1337887"/>
    <lineage>
        <taxon>Bacteria</taxon>
        <taxon>Pseudomonadati</taxon>
        <taxon>Pseudomonadota</taxon>
        <taxon>Alphaproteobacteria</taxon>
        <taxon>Hyphomicrobiales</taxon>
        <taxon>Brucellaceae</taxon>
        <taxon>Brucella/Ochrobactrum group</taxon>
        <taxon>Brucella</taxon>
    </lineage>
</organism>
<dbReference type="AlphaFoldDB" id="U4VAN7"/>
<dbReference type="PATRIC" id="fig|1337887.3.peg.5270"/>
<reference evidence="1 2" key="1">
    <citation type="journal article" date="2014" name="FEMS Microbiol. Lett.">
        <title>Genome sequencing analysis reveals virulence-related gene content of Ochrobactrum intermedium strain 229E, a urease-positive strain isolated from the human gastric niche.</title>
        <authorList>
            <person name="Kulkarni G.J."/>
            <person name="Shetty S."/>
            <person name="Dharne M.S."/>
            <person name="Shouche Y.S."/>
        </authorList>
    </citation>
    <scope>NUCLEOTIDE SEQUENCE [LARGE SCALE GENOMIC DNA]</scope>
    <source>
        <strain evidence="1 2">229E</strain>
    </source>
</reference>
<dbReference type="Proteomes" id="UP000016842">
    <property type="component" value="Unassembled WGS sequence"/>
</dbReference>
<gene>
    <name evidence="1" type="ORF">Q644_09045</name>
</gene>
<sequence>MVIAFANTGDAETGDFDPPKLIFAHGDRLPPEVEEMEKI</sequence>
<comment type="caution">
    <text evidence="1">The sequence shown here is derived from an EMBL/GenBank/DDBJ whole genome shotgun (WGS) entry which is preliminary data.</text>
</comment>
<name>U4VAN7_9HYPH</name>
<dbReference type="EMBL" id="ASXJ01000363">
    <property type="protein sequence ID" value="ERL99770.1"/>
    <property type="molecule type" value="Genomic_DNA"/>
</dbReference>